<feature type="domain" description="SET" evidence="1">
    <location>
        <begin position="64"/>
        <end position="162"/>
    </location>
</feature>
<dbReference type="PANTHER" id="PTHR12197">
    <property type="entry name" value="HISTONE-LYSINE N-METHYLTRANSFERASE SMYD"/>
    <property type="match status" value="1"/>
</dbReference>
<dbReference type="GeneID" id="9040180"/>
<dbReference type="CDD" id="cd20071">
    <property type="entry name" value="SET_SMYD"/>
    <property type="match status" value="1"/>
</dbReference>
<dbReference type="InParanoid" id="C5LNS7"/>
<keyword evidence="3" id="KW-1185">Reference proteome</keyword>
<sequence length="196" mass="21766">MGAEEGCSVDELEKSLNEITILFTDFERNRSDPMMFDPTLMMQLVKYRQKFERTRLRTLAGDESRTDADLSALRAVVQGATTPAVLDDDDSVEVDLGQGVVIDSRTLSPDYRGWAVFPLLSCVNHSCRPNMEIEFSGDGATLVANVSESGSIAAGEELMISYCDIEEDSVGERQKQLDPYGFICNCERCCKRARKA</sequence>
<evidence type="ECO:0000313" key="2">
    <source>
        <dbReference type="EMBL" id="EER01628.1"/>
    </source>
</evidence>
<dbReference type="Proteomes" id="UP000007800">
    <property type="component" value="Unassembled WGS sequence"/>
</dbReference>
<dbReference type="OrthoDB" id="5945798at2759"/>
<dbReference type="AlphaFoldDB" id="C5LNS7"/>
<name>C5LNS7_PERM5</name>
<gene>
    <name evidence="2" type="ORF">Pmar_PMAR002623</name>
</gene>
<dbReference type="Gene3D" id="2.170.270.10">
    <property type="entry name" value="SET domain"/>
    <property type="match status" value="1"/>
</dbReference>
<organism evidence="3">
    <name type="scientific">Perkinsus marinus (strain ATCC 50983 / TXsc)</name>
    <dbReference type="NCBI Taxonomy" id="423536"/>
    <lineage>
        <taxon>Eukaryota</taxon>
        <taxon>Sar</taxon>
        <taxon>Alveolata</taxon>
        <taxon>Perkinsozoa</taxon>
        <taxon>Perkinsea</taxon>
        <taxon>Perkinsida</taxon>
        <taxon>Perkinsidae</taxon>
        <taxon>Perkinsus</taxon>
    </lineage>
</organism>
<dbReference type="RefSeq" id="XP_002768910.1">
    <property type="nucleotide sequence ID" value="XM_002768864.1"/>
</dbReference>
<dbReference type="InterPro" id="IPR001214">
    <property type="entry name" value="SET_dom"/>
</dbReference>
<dbReference type="Pfam" id="PF00856">
    <property type="entry name" value="SET"/>
    <property type="match status" value="1"/>
</dbReference>
<proteinExistence type="predicted"/>
<protein>
    <recommendedName>
        <fullName evidence="1">SET domain-containing protein</fullName>
    </recommendedName>
</protein>
<evidence type="ECO:0000313" key="3">
    <source>
        <dbReference type="Proteomes" id="UP000007800"/>
    </source>
</evidence>
<evidence type="ECO:0000259" key="1">
    <source>
        <dbReference type="Pfam" id="PF00856"/>
    </source>
</evidence>
<dbReference type="InterPro" id="IPR050869">
    <property type="entry name" value="H3K4_H4K5_MeTrfase"/>
</dbReference>
<dbReference type="EMBL" id="GG683853">
    <property type="protein sequence ID" value="EER01628.1"/>
    <property type="molecule type" value="Genomic_DNA"/>
</dbReference>
<dbReference type="SUPFAM" id="SSF82199">
    <property type="entry name" value="SET domain"/>
    <property type="match status" value="1"/>
</dbReference>
<reference evidence="2 3" key="1">
    <citation type="submission" date="2008-07" db="EMBL/GenBank/DDBJ databases">
        <authorList>
            <person name="El-Sayed N."/>
            <person name="Caler E."/>
            <person name="Inman J."/>
            <person name="Amedeo P."/>
            <person name="Hass B."/>
            <person name="Wortman J."/>
        </authorList>
    </citation>
    <scope>NUCLEOTIDE SEQUENCE [LARGE SCALE GENOMIC DNA]</scope>
    <source>
        <strain evidence="3">ATCC 50983 / TXsc</strain>
    </source>
</reference>
<dbReference type="InterPro" id="IPR046341">
    <property type="entry name" value="SET_dom_sf"/>
</dbReference>
<accession>C5LNS7</accession>